<dbReference type="RefSeq" id="WP_033515201.1">
    <property type="nucleotide sequence ID" value="NZ_JGYV01000001.1"/>
</dbReference>
<evidence type="ECO:0000256" key="1">
    <source>
        <dbReference type="ARBA" id="ARBA00004651"/>
    </source>
</evidence>
<feature type="domain" description="ABC3 transporter permease C-terminal" evidence="8">
    <location>
        <begin position="262"/>
        <end position="372"/>
    </location>
</feature>
<dbReference type="GO" id="GO:0022857">
    <property type="term" value="F:transmembrane transporter activity"/>
    <property type="evidence" value="ECO:0007669"/>
    <property type="project" value="TreeGrafter"/>
</dbReference>
<evidence type="ECO:0000256" key="7">
    <source>
        <dbReference type="SAM" id="Phobius"/>
    </source>
</evidence>
<evidence type="ECO:0000256" key="2">
    <source>
        <dbReference type="ARBA" id="ARBA00022475"/>
    </source>
</evidence>
<gene>
    <name evidence="10" type="ORF">BCUN_0014</name>
</gene>
<evidence type="ECO:0000313" key="11">
    <source>
        <dbReference type="Proteomes" id="UP000029067"/>
    </source>
</evidence>
<dbReference type="Proteomes" id="UP000029067">
    <property type="component" value="Unassembled WGS sequence"/>
</dbReference>
<feature type="transmembrane region" description="Helical" evidence="7">
    <location>
        <begin position="348"/>
        <end position="367"/>
    </location>
</feature>
<protein>
    <submittedName>
        <fullName evidence="10">ABC-type transport system, involved in lipoprotein release, permease component</fullName>
    </submittedName>
</protein>
<organism evidence="10 11">
    <name type="scientific">Bifidobacterium cuniculi</name>
    <dbReference type="NCBI Taxonomy" id="1688"/>
    <lineage>
        <taxon>Bacteria</taxon>
        <taxon>Bacillati</taxon>
        <taxon>Actinomycetota</taxon>
        <taxon>Actinomycetes</taxon>
        <taxon>Bifidobacteriales</taxon>
        <taxon>Bifidobacteriaceae</taxon>
        <taxon>Bifidobacterium</taxon>
    </lineage>
</organism>
<feature type="domain" description="MacB-like periplasmic core" evidence="9">
    <location>
        <begin position="23"/>
        <end position="217"/>
    </location>
</feature>
<comment type="caution">
    <text evidence="10">The sequence shown here is derived from an EMBL/GenBank/DDBJ whole genome shotgun (WGS) entry which is preliminary data.</text>
</comment>
<evidence type="ECO:0000256" key="6">
    <source>
        <dbReference type="ARBA" id="ARBA00038076"/>
    </source>
</evidence>
<comment type="subcellular location">
    <subcellularLocation>
        <location evidence="1">Cell membrane</location>
        <topology evidence="1">Multi-pass membrane protein</topology>
    </subcellularLocation>
</comment>
<keyword evidence="2" id="KW-1003">Cell membrane</keyword>
<keyword evidence="4 7" id="KW-1133">Transmembrane helix</keyword>
<keyword evidence="11" id="KW-1185">Reference proteome</keyword>
<dbReference type="InterPro" id="IPR025857">
    <property type="entry name" value="MacB_PCD"/>
</dbReference>
<dbReference type="InterPro" id="IPR050250">
    <property type="entry name" value="Macrolide_Exporter_MacB"/>
</dbReference>
<dbReference type="eggNOG" id="COG0577">
    <property type="taxonomic scope" value="Bacteria"/>
</dbReference>
<dbReference type="OrthoDB" id="3240471at2"/>
<feature type="transmembrane region" description="Helical" evidence="7">
    <location>
        <begin position="20"/>
        <end position="42"/>
    </location>
</feature>
<keyword evidence="10" id="KW-0449">Lipoprotein</keyword>
<sequence>MNHALVRAVLALVRRWRRNLLSLCAVLFCAATFVVLQGVTLASTDRTAQRFVDMEPSTVTVTLPASAWERDESELTAALRGMPQVRSAGTLVMGDAVGVPVEVTAWGDSIGTTVAVGTAAGVAARGGSVETGLPMADDDVDVVMLGARVASELGVTGAQEGQVVEVNDRPMRVAGILSDAPDQSALATGILVSPAGARAMGILPVNRVVQVAVEEGTASQVASLLPMALAPAAPESVSVKLPADPRALRMGLMADAQQTTLVITVVMVVVSVFTVVNTMQVAVTERRREIGISLGLGMPAWQVALQFLLESMLLGCAGALAGLALGAQVTAVVAMAMGWRFLLPATVAWVPLAGAFVGAVGGMVPAVQATRVDPAELLRSM</sequence>
<keyword evidence="5 7" id="KW-0472">Membrane</keyword>
<dbReference type="PANTHER" id="PTHR30572:SF4">
    <property type="entry name" value="ABC TRANSPORTER PERMEASE YTRF"/>
    <property type="match status" value="1"/>
</dbReference>
<comment type="similarity">
    <text evidence="6">Belongs to the ABC-4 integral membrane protein family.</text>
</comment>
<dbReference type="Pfam" id="PF02687">
    <property type="entry name" value="FtsX"/>
    <property type="match status" value="1"/>
</dbReference>
<accession>A0A087B3C2</accession>
<feature type="transmembrane region" description="Helical" evidence="7">
    <location>
        <begin position="259"/>
        <end position="278"/>
    </location>
</feature>
<dbReference type="AlphaFoldDB" id="A0A087B3C2"/>
<dbReference type="EMBL" id="JGYV01000001">
    <property type="protein sequence ID" value="KFI65522.1"/>
    <property type="molecule type" value="Genomic_DNA"/>
</dbReference>
<dbReference type="InterPro" id="IPR003838">
    <property type="entry name" value="ABC3_permease_C"/>
</dbReference>
<evidence type="ECO:0000256" key="4">
    <source>
        <dbReference type="ARBA" id="ARBA00022989"/>
    </source>
</evidence>
<evidence type="ECO:0000259" key="9">
    <source>
        <dbReference type="Pfam" id="PF12704"/>
    </source>
</evidence>
<feature type="transmembrane region" description="Helical" evidence="7">
    <location>
        <begin position="316"/>
        <end position="342"/>
    </location>
</feature>
<keyword evidence="3 7" id="KW-0812">Transmembrane</keyword>
<evidence type="ECO:0000256" key="5">
    <source>
        <dbReference type="ARBA" id="ARBA00023136"/>
    </source>
</evidence>
<proteinExistence type="inferred from homology"/>
<reference evidence="10 11" key="1">
    <citation type="submission" date="2014-03" db="EMBL/GenBank/DDBJ databases">
        <title>Genomics of Bifidobacteria.</title>
        <authorList>
            <person name="Ventura M."/>
            <person name="Milani C."/>
            <person name="Lugli G.A."/>
        </authorList>
    </citation>
    <scope>NUCLEOTIDE SEQUENCE [LARGE SCALE GENOMIC DNA]</scope>
    <source>
        <strain evidence="10 11">LMG 10738</strain>
    </source>
</reference>
<dbReference type="Pfam" id="PF12704">
    <property type="entry name" value="MacB_PCD"/>
    <property type="match status" value="1"/>
</dbReference>
<dbReference type="GO" id="GO:0005886">
    <property type="term" value="C:plasma membrane"/>
    <property type="evidence" value="ECO:0007669"/>
    <property type="project" value="UniProtKB-SubCell"/>
</dbReference>
<evidence type="ECO:0000313" key="10">
    <source>
        <dbReference type="EMBL" id="KFI65522.1"/>
    </source>
</evidence>
<name>A0A087B3C2_9BIFI</name>
<evidence type="ECO:0000259" key="8">
    <source>
        <dbReference type="Pfam" id="PF02687"/>
    </source>
</evidence>
<dbReference type="PANTHER" id="PTHR30572">
    <property type="entry name" value="MEMBRANE COMPONENT OF TRANSPORTER-RELATED"/>
    <property type="match status" value="1"/>
</dbReference>
<evidence type="ECO:0000256" key="3">
    <source>
        <dbReference type="ARBA" id="ARBA00022692"/>
    </source>
</evidence>
<dbReference type="STRING" id="1688.BCUN_0014"/>